<name>A0A2P6NM07_9EUKA</name>
<sequence length="146" mass="16255">MKGCKLTDPILKSPWIETAESSGRSVSVHRNFEWITAHGEGEIISGRFGIVPGVAALSHSIHQSHVFFIYHIIQVYNNTDRIDTTLSSPPSLYATSELIKVPPVLKDQPEETNEDIIALKATRANLLLDKQSLYRINDNSTILDNS</sequence>
<accession>A0A2P6NM07</accession>
<keyword evidence="2" id="KW-1185">Reference proteome</keyword>
<organism evidence="1 2">
    <name type="scientific">Planoprotostelium fungivorum</name>
    <dbReference type="NCBI Taxonomy" id="1890364"/>
    <lineage>
        <taxon>Eukaryota</taxon>
        <taxon>Amoebozoa</taxon>
        <taxon>Evosea</taxon>
        <taxon>Variosea</taxon>
        <taxon>Cavosteliida</taxon>
        <taxon>Cavosteliaceae</taxon>
        <taxon>Planoprotostelium</taxon>
    </lineage>
</organism>
<dbReference type="Proteomes" id="UP000241769">
    <property type="component" value="Unassembled WGS sequence"/>
</dbReference>
<gene>
    <name evidence="1" type="ORF">PROFUN_07333</name>
</gene>
<proteinExistence type="predicted"/>
<comment type="caution">
    <text evidence="1">The sequence shown here is derived from an EMBL/GenBank/DDBJ whole genome shotgun (WGS) entry which is preliminary data.</text>
</comment>
<dbReference type="AlphaFoldDB" id="A0A2P6NM07"/>
<reference evidence="1 2" key="1">
    <citation type="journal article" date="2018" name="Genome Biol. Evol.">
        <title>Multiple Roots of Fruiting Body Formation in Amoebozoa.</title>
        <authorList>
            <person name="Hillmann F."/>
            <person name="Forbes G."/>
            <person name="Novohradska S."/>
            <person name="Ferling I."/>
            <person name="Riege K."/>
            <person name="Groth M."/>
            <person name="Westermann M."/>
            <person name="Marz M."/>
            <person name="Spaller T."/>
            <person name="Winckler T."/>
            <person name="Schaap P."/>
            <person name="Glockner G."/>
        </authorList>
    </citation>
    <scope>NUCLEOTIDE SEQUENCE [LARGE SCALE GENOMIC DNA]</scope>
    <source>
        <strain evidence="1 2">Jena</strain>
    </source>
</reference>
<evidence type="ECO:0000313" key="1">
    <source>
        <dbReference type="EMBL" id="PRP84948.1"/>
    </source>
</evidence>
<protein>
    <submittedName>
        <fullName evidence="1">Uncharacterized protein</fullName>
    </submittedName>
</protein>
<dbReference type="EMBL" id="MDYQ01000053">
    <property type="protein sequence ID" value="PRP84948.1"/>
    <property type="molecule type" value="Genomic_DNA"/>
</dbReference>
<dbReference type="InParanoid" id="A0A2P6NM07"/>
<evidence type="ECO:0000313" key="2">
    <source>
        <dbReference type="Proteomes" id="UP000241769"/>
    </source>
</evidence>